<keyword evidence="5 13" id="KW-0547">Nucleotide-binding</keyword>
<dbReference type="PROSITE" id="PS51388">
    <property type="entry name" value="GED"/>
    <property type="match status" value="1"/>
</dbReference>
<dbReference type="SMART" id="SM00302">
    <property type="entry name" value="GED"/>
    <property type="match status" value="1"/>
</dbReference>
<dbReference type="GO" id="GO:0005741">
    <property type="term" value="C:mitochondrial outer membrane"/>
    <property type="evidence" value="ECO:0007669"/>
    <property type="project" value="UniProtKB-SubCell"/>
</dbReference>
<keyword evidence="9" id="KW-0496">Mitochondrion</keyword>
<dbReference type="PRINTS" id="PR00195">
    <property type="entry name" value="DYNAMIN"/>
</dbReference>
<name>A0A0N4UUF6_ENTVE</name>
<dbReference type="GO" id="GO:0005829">
    <property type="term" value="C:cytosol"/>
    <property type="evidence" value="ECO:0007669"/>
    <property type="project" value="UniProtKB-SubCell"/>
</dbReference>
<proteinExistence type="inferred from homology"/>
<evidence type="ECO:0000256" key="9">
    <source>
        <dbReference type="ARBA" id="ARBA00023128"/>
    </source>
</evidence>
<dbReference type="EC" id="3.6.5.5" evidence="3"/>
<dbReference type="FunFam" id="3.40.50.300:FF:000172">
    <property type="entry name" value="Dynamin-1-like protein isoform 1"/>
    <property type="match status" value="1"/>
</dbReference>
<evidence type="ECO:0000256" key="8">
    <source>
        <dbReference type="ARBA" id="ARBA00023121"/>
    </source>
</evidence>
<dbReference type="InterPro" id="IPR030381">
    <property type="entry name" value="G_DYNAMIN_dom"/>
</dbReference>
<dbReference type="Proteomes" id="UP000274131">
    <property type="component" value="Unassembled WGS sequence"/>
</dbReference>
<dbReference type="GO" id="GO:0008017">
    <property type="term" value="F:microtubule binding"/>
    <property type="evidence" value="ECO:0007669"/>
    <property type="project" value="TreeGrafter"/>
</dbReference>
<dbReference type="GO" id="GO:0016559">
    <property type="term" value="P:peroxisome fission"/>
    <property type="evidence" value="ECO:0007669"/>
    <property type="project" value="TreeGrafter"/>
</dbReference>
<dbReference type="Gene3D" id="1.20.120.1240">
    <property type="entry name" value="Dynamin, middle domain"/>
    <property type="match status" value="1"/>
</dbReference>
<evidence type="ECO:0000313" key="18">
    <source>
        <dbReference type="WBParaSite" id="EVEC_0000101801-mRNA-1"/>
    </source>
</evidence>
<keyword evidence="7" id="KW-0378">Hydrolase</keyword>
<comment type="similarity">
    <text evidence="13">Belongs to the TRAFAC class dynamin-like GTPase superfamily. Dynamin/Fzo/YdjA family.</text>
</comment>
<dbReference type="STRING" id="51028.A0A0N4UUF6"/>
<dbReference type="GO" id="GO:0048312">
    <property type="term" value="P:intracellular distribution of mitochondria"/>
    <property type="evidence" value="ECO:0007669"/>
    <property type="project" value="TreeGrafter"/>
</dbReference>
<dbReference type="PROSITE" id="PS00410">
    <property type="entry name" value="G_DYNAMIN_1"/>
    <property type="match status" value="1"/>
</dbReference>
<keyword evidence="10 13" id="KW-0342">GTP-binding</keyword>
<dbReference type="InterPro" id="IPR027417">
    <property type="entry name" value="P-loop_NTPase"/>
</dbReference>
<comment type="subcellular location">
    <subcellularLocation>
        <location evidence="2">Cytoplasm</location>
        <location evidence="2">Cytosol</location>
    </subcellularLocation>
    <subcellularLocation>
        <location evidence="1">Mitochondrion outer membrane</location>
    </subcellularLocation>
</comment>
<dbReference type="InterPro" id="IPR019762">
    <property type="entry name" value="Dynamin_GTPase_CS"/>
</dbReference>
<dbReference type="Pfam" id="PF01031">
    <property type="entry name" value="Dynamin_M"/>
    <property type="match status" value="1"/>
</dbReference>
<dbReference type="PANTHER" id="PTHR11566">
    <property type="entry name" value="DYNAMIN"/>
    <property type="match status" value="1"/>
</dbReference>
<dbReference type="SUPFAM" id="SSF52540">
    <property type="entry name" value="P-loop containing nucleoside triphosphate hydrolases"/>
    <property type="match status" value="1"/>
</dbReference>
<dbReference type="InterPro" id="IPR000375">
    <property type="entry name" value="Dynamin_stalk"/>
</dbReference>
<evidence type="ECO:0000256" key="13">
    <source>
        <dbReference type="RuleBase" id="RU003932"/>
    </source>
</evidence>
<feature type="domain" description="GED" evidence="14">
    <location>
        <begin position="566"/>
        <end position="657"/>
    </location>
</feature>
<keyword evidence="6" id="KW-1000">Mitochondrion outer membrane</keyword>
<dbReference type="EMBL" id="UXUI01007134">
    <property type="protein sequence ID" value="VDD85583.1"/>
    <property type="molecule type" value="Genomic_DNA"/>
</dbReference>
<keyword evidence="11" id="KW-0472">Membrane</keyword>
<dbReference type="CDD" id="cd08771">
    <property type="entry name" value="DLP_1"/>
    <property type="match status" value="1"/>
</dbReference>
<dbReference type="InterPro" id="IPR001401">
    <property type="entry name" value="Dynamin_GTPase"/>
</dbReference>
<sequence length="658" mass="74422">MEPIIQVINKLREVFSAVGARDAEIQLPQIVVVGAQSSGKSSVLEGIVGRDFLPRGTGIVTRRPLVLQLINVPLEDKEARMDDNGALEFARFDHKANKVYTDFEAVKNEIEAATDELTGSNKGISGIPIGLRIYSPSVVNLTLIDLPGITKVPVGDQPSDIEIQIRDIIFSYICNPNSIILAVTPANQDFATSEPLKMAREVDPEGCRTLAVLTKLDLMDQGTDAVDVLLGRLVPVKLGIIGVVNRSQADIVSKKSIAESLRYEQSFLHRKYPTLVSRSGTPYLAKTLNRLLMHHIRECLPQLKMRVNMMVSHYQSELRTYGEPVQDYGRTLLQIITRFATAYAAAIEGISKNIETSELCGGARIGYIFHETFGKVLEAIDPLDGLTQLDILTAMRNSTGTRMAIFVPEMSFELLVKKQISRLEDPSLRCVELVHEELQRIVQHCGQQTQVLRLISFVRVYINRYFFCVQQEMMRFPRVNEVVNALLRKLAYINAKHPEFANSALKKIIRVSRFFSLLISLENPKLIFISFEANYFVNLLEKSRFLPEVPEKTITRKLTALEKSECRIIEKLIKNYFTIVKKNVQDAVPKAIMHFLVNYVRDNLQSELVRELYNQEENEDLLSESPLTAQKRKECMDMLKALEKATGIISEIREVHVF</sequence>
<reference evidence="16 17" key="2">
    <citation type="submission" date="2018-10" db="EMBL/GenBank/DDBJ databases">
        <authorList>
            <consortium name="Pathogen Informatics"/>
        </authorList>
    </citation>
    <scope>NUCLEOTIDE SEQUENCE [LARGE SCALE GENOMIC DNA]</scope>
</reference>
<dbReference type="InterPro" id="IPR020850">
    <property type="entry name" value="GED_dom"/>
</dbReference>
<dbReference type="SMART" id="SM00053">
    <property type="entry name" value="DYNc"/>
    <property type="match status" value="1"/>
</dbReference>
<evidence type="ECO:0000256" key="11">
    <source>
        <dbReference type="ARBA" id="ARBA00023136"/>
    </source>
</evidence>
<dbReference type="PANTHER" id="PTHR11566:SF21">
    <property type="entry name" value="DYNAMIN RELATED PROTEIN 1, ISOFORM A"/>
    <property type="match status" value="1"/>
</dbReference>
<evidence type="ECO:0000256" key="12">
    <source>
        <dbReference type="ARBA" id="ARBA00048040"/>
    </source>
</evidence>
<keyword evidence="8" id="KW-0446">Lipid-binding</keyword>
<dbReference type="PROSITE" id="PS51718">
    <property type="entry name" value="G_DYNAMIN_2"/>
    <property type="match status" value="1"/>
</dbReference>
<dbReference type="InterPro" id="IPR045063">
    <property type="entry name" value="Dynamin_N"/>
</dbReference>
<dbReference type="AlphaFoldDB" id="A0A0N4UUF6"/>
<organism evidence="18">
    <name type="scientific">Enterobius vermicularis</name>
    <name type="common">Human pinworm</name>
    <dbReference type="NCBI Taxonomy" id="51028"/>
    <lineage>
        <taxon>Eukaryota</taxon>
        <taxon>Metazoa</taxon>
        <taxon>Ecdysozoa</taxon>
        <taxon>Nematoda</taxon>
        <taxon>Chromadorea</taxon>
        <taxon>Rhabditida</taxon>
        <taxon>Spirurina</taxon>
        <taxon>Oxyuridomorpha</taxon>
        <taxon>Oxyuroidea</taxon>
        <taxon>Oxyuridae</taxon>
        <taxon>Enterobius</taxon>
    </lineage>
</organism>
<evidence type="ECO:0000313" key="17">
    <source>
        <dbReference type="Proteomes" id="UP000274131"/>
    </source>
</evidence>
<dbReference type="InterPro" id="IPR003130">
    <property type="entry name" value="GED"/>
</dbReference>
<gene>
    <name evidence="16" type="ORF">EVEC_LOCUS726</name>
</gene>
<keyword evidence="17" id="KW-1185">Reference proteome</keyword>
<feature type="domain" description="Dynamin-type G" evidence="15">
    <location>
        <begin position="24"/>
        <end position="301"/>
    </location>
</feature>
<dbReference type="WBParaSite" id="EVEC_0000101801-mRNA-1">
    <property type="protein sequence ID" value="EVEC_0000101801-mRNA-1"/>
    <property type="gene ID" value="EVEC_0000101801"/>
</dbReference>
<evidence type="ECO:0000256" key="2">
    <source>
        <dbReference type="ARBA" id="ARBA00004514"/>
    </source>
</evidence>
<keyword evidence="4" id="KW-0963">Cytoplasm</keyword>
<evidence type="ECO:0000256" key="10">
    <source>
        <dbReference type="ARBA" id="ARBA00023134"/>
    </source>
</evidence>
<dbReference type="GO" id="GO:0005525">
    <property type="term" value="F:GTP binding"/>
    <property type="evidence" value="ECO:0007669"/>
    <property type="project" value="UniProtKB-KW"/>
</dbReference>
<dbReference type="GO" id="GO:0005874">
    <property type="term" value="C:microtubule"/>
    <property type="evidence" value="ECO:0007669"/>
    <property type="project" value="TreeGrafter"/>
</dbReference>
<dbReference type="GO" id="GO:0006897">
    <property type="term" value="P:endocytosis"/>
    <property type="evidence" value="ECO:0007669"/>
    <property type="project" value="TreeGrafter"/>
</dbReference>
<dbReference type="Gene3D" id="3.40.50.300">
    <property type="entry name" value="P-loop containing nucleotide triphosphate hydrolases"/>
    <property type="match status" value="1"/>
</dbReference>
<evidence type="ECO:0000256" key="3">
    <source>
        <dbReference type="ARBA" id="ARBA00011980"/>
    </source>
</evidence>
<evidence type="ECO:0000256" key="1">
    <source>
        <dbReference type="ARBA" id="ARBA00004294"/>
    </source>
</evidence>
<evidence type="ECO:0000313" key="16">
    <source>
        <dbReference type="EMBL" id="VDD85583.1"/>
    </source>
</evidence>
<dbReference type="GO" id="GO:0000266">
    <property type="term" value="P:mitochondrial fission"/>
    <property type="evidence" value="ECO:0007669"/>
    <property type="project" value="TreeGrafter"/>
</dbReference>
<dbReference type="InterPro" id="IPR022812">
    <property type="entry name" value="Dynamin"/>
</dbReference>
<dbReference type="Pfam" id="PF02212">
    <property type="entry name" value="GED"/>
    <property type="match status" value="1"/>
</dbReference>
<accession>A0A0N4UUF6</accession>
<evidence type="ECO:0000256" key="5">
    <source>
        <dbReference type="ARBA" id="ARBA00022741"/>
    </source>
</evidence>
<dbReference type="GO" id="GO:0003924">
    <property type="term" value="F:GTPase activity"/>
    <property type="evidence" value="ECO:0007669"/>
    <property type="project" value="InterPro"/>
</dbReference>
<dbReference type="GO" id="GO:0008289">
    <property type="term" value="F:lipid binding"/>
    <property type="evidence" value="ECO:0007669"/>
    <property type="project" value="UniProtKB-KW"/>
</dbReference>
<evidence type="ECO:0000256" key="7">
    <source>
        <dbReference type="ARBA" id="ARBA00022801"/>
    </source>
</evidence>
<dbReference type="Pfam" id="PF00350">
    <property type="entry name" value="Dynamin_N"/>
    <property type="match status" value="1"/>
</dbReference>
<evidence type="ECO:0000256" key="6">
    <source>
        <dbReference type="ARBA" id="ARBA00022787"/>
    </source>
</evidence>
<evidence type="ECO:0000259" key="15">
    <source>
        <dbReference type="PROSITE" id="PS51718"/>
    </source>
</evidence>
<dbReference type="OrthoDB" id="5061070at2759"/>
<protein>
    <recommendedName>
        <fullName evidence="3">dynamin GTPase</fullName>
        <ecNumber evidence="3">3.6.5.5</ecNumber>
    </recommendedName>
</protein>
<evidence type="ECO:0000259" key="14">
    <source>
        <dbReference type="PROSITE" id="PS51388"/>
    </source>
</evidence>
<evidence type="ECO:0000256" key="4">
    <source>
        <dbReference type="ARBA" id="ARBA00022490"/>
    </source>
</evidence>
<reference evidence="18" key="1">
    <citation type="submission" date="2017-02" db="UniProtKB">
        <authorList>
            <consortium name="WormBaseParasite"/>
        </authorList>
    </citation>
    <scope>IDENTIFICATION</scope>
</reference>
<comment type="catalytic activity">
    <reaction evidence="12">
        <text>GTP + H2O = GDP + phosphate + H(+)</text>
        <dbReference type="Rhea" id="RHEA:19669"/>
        <dbReference type="ChEBI" id="CHEBI:15377"/>
        <dbReference type="ChEBI" id="CHEBI:15378"/>
        <dbReference type="ChEBI" id="CHEBI:37565"/>
        <dbReference type="ChEBI" id="CHEBI:43474"/>
        <dbReference type="ChEBI" id="CHEBI:58189"/>
        <dbReference type="EC" id="3.6.5.5"/>
    </reaction>
</comment>